<dbReference type="EMBL" id="LN835302">
    <property type="protein sequence ID" value="CRG99374.1"/>
    <property type="molecule type" value="Genomic_DNA"/>
</dbReference>
<keyword evidence="3" id="KW-1185">Reference proteome</keyword>
<accession>A0A1J1H7G8</accession>
<feature type="transmembrane region" description="Helical" evidence="1">
    <location>
        <begin position="95"/>
        <end position="116"/>
    </location>
</feature>
<name>A0A1J1H7G8_PLARL</name>
<dbReference type="AlphaFoldDB" id="A0A1J1H7G8"/>
<dbReference type="KEGG" id="prel:PRELSG_0713800"/>
<sequence>MDPYKFNSWIRILISFCSSGVYILVSLMLPLFVVTLSFEARYGIFFIDPYNENKFLRWDEYENKICKKEADDPSEPELEKKKKLLCHSLNFFKQYFLIIFIVVLINLIIVKGMLIYTHFREHPETFAEKHVKFCNKLIILITCLSLINSALIIIPAFLFNKEKEFGEKYYLHPGFYILLSDFLSHFAITIFLQRDKIILRSVCELELLPWEKKHKLPVYNVDFNDNLISPNEITNYLHRIFQADHINEEQLKNYFRTDNYEEIYYIIMNNIKNQNQMMNIY</sequence>
<gene>
    <name evidence="2" type="ORF">PRELSG_0713800</name>
</gene>
<reference evidence="2 3" key="1">
    <citation type="submission" date="2015-04" db="EMBL/GenBank/DDBJ databases">
        <authorList>
            <consortium name="Pathogen Informatics"/>
        </authorList>
    </citation>
    <scope>NUCLEOTIDE SEQUENCE [LARGE SCALE GENOMIC DNA]</scope>
    <source>
        <strain evidence="2 3">SGS1</strain>
    </source>
</reference>
<evidence type="ECO:0000313" key="3">
    <source>
        <dbReference type="Proteomes" id="UP000220158"/>
    </source>
</evidence>
<feature type="transmembrane region" description="Helical" evidence="1">
    <location>
        <begin position="170"/>
        <end position="192"/>
    </location>
</feature>
<feature type="transmembrane region" description="Helical" evidence="1">
    <location>
        <begin position="12"/>
        <end position="33"/>
    </location>
</feature>
<dbReference type="RefSeq" id="XP_028532381.1">
    <property type="nucleotide sequence ID" value="XM_028675831.1"/>
</dbReference>
<evidence type="ECO:0000313" key="2">
    <source>
        <dbReference type="EMBL" id="CRG99374.1"/>
    </source>
</evidence>
<dbReference type="Proteomes" id="UP000220158">
    <property type="component" value="Chromosome 7"/>
</dbReference>
<keyword evidence="1" id="KW-0472">Membrane</keyword>
<dbReference type="GeneID" id="39735475"/>
<keyword evidence="1" id="KW-0812">Transmembrane</keyword>
<proteinExistence type="predicted"/>
<dbReference type="OrthoDB" id="391305at2759"/>
<evidence type="ECO:0000256" key="1">
    <source>
        <dbReference type="SAM" id="Phobius"/>
    </source>
</evidence>
<dbReference type="VEuPathDB" id="PlasmoDB:PRELSG_0713800"/>
<keyword evidence="1" id="KW-1133">Transmembrane helix</keyword>
<feature type="transmembrane region" description="Helical" evidence="1">
    <location>
        <begin position="137"/>
        <end position="158"/>
    </location>
</feature>
<organism evidence="2 3">
    <name type="scientific">Plasmodium relictum</name>
    <dbReference type="NCBI Taxonomy" id="85471"/>
    <lineage>
        <taxon>Eukaryota</taxon>
        <taxon>Sar</taxon>
        <taxon>Alveolata</taxon>
        <taxon>Apicomplexa</taxon>
        <taxon>Aconoidasida</taxon>
        <taxon>Haemosporida</taxon>
        <taxon>Plasmodiidae</taxon>
        <taxon>Plasmodium</taxon>
        <taxon>Plasmodium (Haemamoeba)</taxon>
    </lineage>
</organism>
<protein>
    <submittedName>
        <fullName evidence="2">Uncharacterized protein</fullName>
    </submittedName>
</protein>